<organism evidence="2 3">
    <name type="scientific">Virgibacillus pantothenticus</name>
    <dbReference type="NCBI Taxonomy" id="1473"/>
    <lineage>
        <taxon>Bacteria</taxon>
        <taxon>Bacillati</taxon>
        <taxon>Bacillota</taxon>
        <taxon>Bacilli</taxon>
        <taxon>Bacillales</taxon>
        <taxon>Bacillaceae</taxon>
        <taxon>Virgibacillus</taxon>
    </lineage>
</organism>
<dbReference type="PATRIC" id="fig|1473.5.peg.3411"/>
<comment type="caution">
    <text evidence="2">The sequence shown here is derived from an EMBL/GenBank/DDBJ whole genome shotgun (WGS) entry which is preliminary data.</text>
</comment>
<dbReference type="OrthoDB" id="9800236at2"/>
<dbReference type="Gene3D" id="3.40.50.1010">
    <property type="entry name" value="5'-nuclease"/>
    <property type="match status" value="1"/>
</dbReference>
<proteinExistence type="predicted"/>
<evidence type="ECO:0000259" key="1">
    <source>
        <dbReference type="Pfam" id="PF01936"/>
    </source>
</evidence>
<dbReference type="RefSeq" id="WP_050349966.1">
    <property type="nucleotide sequence ID" value="NZ_FTOS01000038.1"/>
</dbReference>
<dbReference type="Proteomes" id="UP000036780">
    <property type="component" value="Unassembled WGS sequence"/>
</dbReference>
<dbReference type="PANTHER" id="PTHR35458:SF8">
    <property type="entry name" value="SLR0650 PROTEIN"/>
    <property type="match status" value="1"/>
</dbReference>
<reference evidence="3" key="1">
    <citation type="submission" date="2015-07" db="EMBL/GenBank/DDBJ databases">
        <title>Fjat-10053 dsm26.</title>
        <authorList>
            <person name="Liu B."/>
            <person name="Wang J."/>
            <person name="Zhu Y."/>
            <person name="Liu G."/>
            <person name="Chen Q."/>
            <person name="Chen Z."/>
            <person name="Lan J."/>
            <person name="Che J."/>
            <person name="Ge C."/>
            <person name="Shi H."/>
            <person name="Pan Z."/>
            <person name="Liu X."/>
        </authorList>
    </citation>
    <scope>NUCLEOTIDE SEQUENCE [LARGE SCALE GENOMIC DNA]</scope>
    <source>
        <strain evidence="3">DSM 26</strain>
    </source>
</reference>
<dbReference type="InterPro" id="IPR047140">
    <property type="entry name" value="LabA"/>
</dbReference>
<protein>
    <recommendedName>
        <fullName evidence="1">NYN domain-containing protein</fullName>
    </recommendedName>
</protein>
<keyword evidence="3" id="KW-1185">Reference proteome</keyword>
<name>A0A0L0QUY9_VIRPA</name>
<evidence type="ECO:0000313" key="3">
    <source>
        <dbReference type="Proteomes" id="UP000036780"/>
    </source>
</evidence>
<dbReference type="InterPro" id="IPR021139">
    <property type="entry name" value="NYN"/>
</dbReference>
<accession>A0A0L0QUY9</accession>
<dbReference type="AlphaFoldDB" id="A0A0L0QUY9"/>
<dbReference type="EMBL" id="LGTO01000002">
    <property type="protein sequence ID" value="KNE22490.1"/>
    <property type="molecule type" value="Genomic_DNA"/>
</dbReference>
<dbReference type="PANTHER" id="PTHR35458">
    <property type="entry name" value="SLR0755 PROTEIN"/>
    <property type="match status" value="1"/>
</dbReference>
<feature type="domain" description="NYN" evidence="1">
    <location>
        <begin position="3"/>
        <end position="169"/>
    </location>
</feature>
<dbReference type="GO" id="GO:0004540">
    <property type="term" value="F:RNA nuclease activity"/>
    <property type="evidence" value="ECO:0007669"/>
    <property type="project" value="InterPro"/>
</dbReference>
<evidence type="ECO:0000313" key="2">
    <source>
        <dbReference type="EMBL" id="KNE22490.1"/>
    </source>
</evidence>
<gene>
    <name evidence="2" type="ORF">AFK71_02415</name>
</gene>
<sequence length="179" mass="20348">MKKIMVFIDGNNFENAVNSLYGCQTKIDYHELAKNICDREKGDLQRLYYYTAKSSKEKDKAQSTERFANFLNKKVSKCIAKVGFLKFKGVDENGKDIYEEKGTDVNIAVDMVSLAFQNAYDEAVLLSADSDYEPAIRTVRNYGKNVTVGLVDKQTGGFIKDICDHNIILDKEFLNNVKR</sequence>
<dbReference type="Pfam" id="PF01936">
    <property type="entry name" value="NYN"/>
    <property type="match status" value="1"/>
</dbReference>